<dbReference type="PANTHER" id="PTHR34776:SF1">
    <property type="entry name" value="F17F16.3 PROTEIN"/>
    <property type="match status" value="1"/>
</dbReference>
<proteinExistence type="predicted"/>
<evidence type="ECO:0008006" key="4">
    <source>
        <dbReference type="Google" id="ProtNLM"/>
    </source>
</evidence>
<dbReference type="VEuPathDB" id="FungiDB:AAP_04112"/>
<evidence type="ECO:0000313" key="2">
    <source>
        <dbReference type="EMBL" id="KZZ89761.1"/>
    </source>
</evidence>
<keyword evidence="3" id="KW-1185">Reference proteome</keyword>
<evidence type="ECO:0000256" key="1">
    <source>
        <dbReference type="SAM" id="MobiDB-lite"/>
    </source>
</evidence>
<name>A0A167X8H1_9EURO</name>
<feature type="region of interest" description="Disordered" evidence="1">
    <location>
        <begin position="1"/>
        <end position="113"/>
    </location>
</feature>
<dbReference type="OrthoDB" id="1028014at2759"/>
<dbReference type="EMBL" id="AZGZ01000019">
    <property type="protein sequence ID" value="KZZ89761.1"/>
    <property type="molecule type" value="Genomic_DNA"/>
</dbReference>
<feature type="compositionally biased region" description="Basic and acidic residues" evidence="1">
    <location>
        <begin position="54"/>
        <end position="70"/>
    </location>
</feature>
<sequence length="407" mass="44970">MPRTSSRQAASKAKEAISRSSGGTKRKSVSKASGASRAKAQKTEKSPTETPAPPKEEVHQETPPETKTEPETIPTPEVTKEPEAQPKEETSKEDKQETKPEPEAPPKEEAPKPIGDLAKEAEATFQGEKDEPPSNVLEKGIIYFFFRGRVGIDEPDSLDQVARSFIVLRPLPLDSTLAGGALTDDKNCRLIMLPKKVFPTHPKQRYMAFVEKANVDVKTIRDSFAAEDHETKTRGIHHTPAATPYAEGVYAITHNKSTSHLAYVLTIPQHTTEVQKDFGLADRGSFIVASKNPKYPGPQSARLPKGPEYPSELVDKMDDLRWVPIQPEYINYPNAQIVIIGEKQEFFGAAGLTEEDEKGPHGETAADEIVKLEHIDEIRTEKLHGAEAIFHDLGLSKSQFPSLESTW</sequence>
<feature type="compositionally biased region" description="Basic and acidic residues" evidence="1">
    <location>
        <begin position="78"/>
        <end position="113"/>
    </location>
</feature>
<protein>
    <recommendedName>
        <fullName evidence="4">BTB domain transcription factor</fullName>
    </recommendedName>
</protein>
<dbReference type="PANTHER" id="PTHR34776">
    <property type="entry name" value="F17F16.3 PROTEIN"/>
    <property type="match status" value="1"/>
</dbReference>
<comment type="caution">
    <text evidence="2">The sequence shown here is derived from an EMBL/GenBank/DDBJ whole genome shotgun (WGS) entry which is preliminary data.</text>
</comment>
<organism evidence="2 3">
    <name type="scientific">Ascosphaera apis ARSEF 7405</name>
    <dbReference type="NCBI Taxonomy" id="392613"/>
    <lineage>
        <taxon>Eukaryota</taxon>
        <taxon>Fungi</taxon>
        <taxon>Dikarya</taxon>
        <taxon>Ascomycota</taxon>
        <taxon>Pezizomycotina</taxon>
        <taxon>Eurotiomycetes</taxon>
        <taxon>Eurotiomycetidae</taxon>
        <taxon>Onygenales</taxon>
        <taxon>Ascosphaeraceae</taxon>
        <taxon>Ascosphaera</taxon>
    </lineage>
</organism>
<gene>
    <name evidence="2" type="ORF">AAP_04112</name>
</gene>
<dbReference type="Proteomes" id="UP000242877">
    <property type="component" value="Unassembled WGS sequence"/>
</dbReference>
<reference evidence="2 3" key="1">
    <citation type="journal article" date="2016" name="Genome Biol. Evol.">
        <title>Divergent and convergent evolution of fungal pathogenicity.</title>
        <authorList>
            <person name="Shang Y."/>
            <person name="Xiao G."/>
            <person name="Zheng P."/>
            <person name="Cen K."/>
            <person name="Zhan S."/>
            <person name="Wang C."/>
        </authorList>
    </citation>
    <scope>NUCLEOTIDE SEQUENCE [LARGE SCALE GENOMIC DNA]</scope>
    <source>
        <strain evidence="2 3">ARSEF 7405</strain>
    </source>
</reference>
<accession>A0A167X8H1</accession>
<evidence type="ECO:0000313" key="3">
    <source>
        <dbReference type="Proteomes" id="UP000242877"/>
    </source>
</evidence>
<dbReference type="AlphaFoldDB" id="A0A167X8H1"/>